<accession>A0A0G4LC74</accession>
<dbReference type="AlphaFoldDB" id="A0A0G4LC74"/>
<dbReference type="InterPro" id="IPR039057">
    <property type="entry name" value="Spo22/ZIP4"/>
</dbReference>
<evidence type="ECO:0008006" key="4">
    <source>
        <dbReference type="Google" id="ProtNLM"/>
    </source>
</evidence>
<dbReference type="Pfam" id="PF08631">
    <property type="entry name" value="SPO22"/>
    <property type="match status" value="1"/>
</dbReference>
<dbReference type="GO" id="GO:0090173">
    <property type="term" value="P:regulation of synaptonemal complex assembly"/>
    <property type="evidence" value="ECO:0007669"/>
    <property type="project" value="InterPro"/>
</dbReference>
<dbReference type="PANTHER" id="PTHR40375">
    <property type="entry name" value="SPORULATION-SPECIFIC PROTEIN 22"/>
    <property type="match status" value="1"/>
</dbReference>
<name>A0A0G4LC74_VERLO</name>
<gene>
    <name evidence="2" type="ORF">BN1723_011949</name>
</gene>
<evidence type="ECO:0000313" key="3">
    <source>
        <dbReference type="Proteomes" id="UP000045706"/>
    </source>
</evidence>
<keyword evidence="1" id="KW-0469">Meiosis</keyword>
<dbReference type="EMBL" id="CVQI01010224">
    <property type="protein sequence ID" value="CRK19622.1"/>
    <property type="molecule type" value="Genomic_DNA"/>
</dbReference>
<organism evidence="2 3">
    <name type="scientific">Verticillium longisporum</name>
    <name type="common">Verticillium dahliae var. longisporum</name>
    <dbReference type="NCBI Taxonomy" id="100787"/>
    <lineage>
        <taxon>Eukaryota</taxon>
        <taxon>Fungi</taxon>
        <taxon>Dikarya</taxon>
        <taxon>Ascomycota</taxon>
        <taxon>Pezizomycotina</taxon>
        <taxon>Sordariomycetes</taxon>
        <taxon>Hypocreomycetidae</taxon>
        <taxon>Glomerellales</taxon>
        <taxon>Plectosphaerellaceae</taxon>
        <taxon>Verticillium</taxon>
    </lineage>
</organism>
<sequence>MGSHRTGGSDQEKVKALLELAKSLQEHLPSLIDAPSINPLLQRLSEATQTASCVVPKSALKKRSGVELASRARELFNLCIATQRSQSAEMLPVRTKLLLQSRLLAFLMMHLALWTGEEGLDVKMGDVELLFSMAFKVARLFVDDEDHGSAVTVLQKAAEYTLLFPRLRPSLDPEELGLSHRLEAEYLILRTALALKESRIDVAEHMYAKVEQLRASLDPTSAENLAEVLFDTGKRYLADNQFSMATRWLGRAYKVINTPALDGLSRRAAELRLILGGAFVNALLSTEEPQDFETASNIVQSISSEVGETPVVLVLRLEVLQRSRPGVFDKEAYATCILGLVRSFNHSESYYRLIEQHTWKLFQLDQDLGCNVTDEWLRTRIANSERDTWVERAVLRRLSMSVRQISTPTALDSVTNVLVDVCALQGKPLTASTATAAHIIIWKKIETLPESDHAEARKSRLRSAIENNAPKEVLLDVISRYIAEPPSEPLANYLIHKAGLRYQIHDFVKQGLESLAKAGTKDPTFLYACILDAQTNGDNLSLLRSAIRCLQGAMGDDATATSGATPMVERQLVEELCRAFEHAVEDIKRDPKDPQGDLLYTVKELHWFCKNSYNLGISRLGSWDLDHIIRMMQVGLAVREYYPSDIPTQEADDIRLRSTLSHFVVASAMVSVARTQDDVERQSQVYSSLRQHVVAFDTQIQERMCLNNMDKLTSKDLYQKFASLLLFDLEAAVHLELYTELSEIVHRAKQCASVETFKSMADCLLRGHVPPRDLYSALRQIINEIWNLERFDPARLAKYMRCLFQAVLPLESELGRQILQEAISKARASAESGFSFPPEEVQWLATVAWNHAVDYWRLRNDEECKLWAQLVLELVQYAADGGHLGQQIQEHYAKLELDAA</sequence>
<evidence type="ECO:0000313" key="2">
    <source>
        <dbReference type="EMBL" id="CRK19622.1"/>
    </source>
</evidence>
<dbReference type="InterPro" id="IPR013940">
    <property type="entry name" value="Spo22/ZIP4/TEX11"/>
</dbReference>
<evidence type="ECO:0000256" key="1">
    <source>
        <dbReference type="ARBA" id="ARBA00023254"/>
    </source>
</evidence>
<protein>
    <recommendedName>
        <fullName evidence="4">Protein ZIP4 homolog</fullName>
    </recommendedName>
</protein>
<proteinExistence type="predicted"/>
<dbReference type="PANTHER" id="PTHR40375:SF2">
    <property type="entry name" value="SPORULATION-SPECIFIC PROTEIN 22"/>
    <property type="match status" value="1"/>
</dbReference>
<dbReference type="Proteomes" id="UP000045706">
    <property type="component" value="Unassembled WGS sequence"/>
</dbReference>
<dbReference type="GO" id="GO:0051321">
    <property type="term" value="P:meiotic cell cycle"/>
    <property type="evidence" value="ECO:0007669"/>
    <property type="project" value="UniProtKB-KW"/>
</dbReference>
<reference evidence="3" key="1">
    <citation type="submission" date="2015-05" db="EMBL/GenBank/DDBJ databases">
        <authorList>
            <person name="Fogelqvist Johan"/>
        </authorList>
    </citation>
    <scope>NUCLEOTIDE SEQUENCE [LARGE SCALE GENOMIC DNA]</scope>
</reference>